<dbReference type="InterPro" id="IPR010982">
    <property type="entry name" value="Lambda_DNA-bd_dom_sf"/>
</dbReference>
<dbReference type="SUPFAM" id="SSF47413">
    <property type="entry name" value="lambda repressor-like DNA-binding domains"/>
    <property type="match status" value="1"/>
</dbReference>
<accession>A0A9D1DTF6</accession>
<name>A0A9D1DTF6_9FIRM</name>
<dbReference type="PROSITE" id="PS50943">
    <property type="entry name" value="HTH_CROC1"/>
    <property type="match status" value="1"/>
</dbReference>
<dbReference type="Pfam" id="PF01381">
    <property type="entry name" value="HTH_3"/>
    <property type="match status" value="1"/>
</dbReference>
<protein>
    <submittedName>
        <fullName evidence="2">Helix-turn-helix transcriptional regulator</fullName>
    </submittedName>
</protein>
<dbReference type="EMBL" id="DVHC01000014">
    <property type="protein sequence ID" value="HIR58676.1"/>
    <property type="molecule type" value="Genomic_DNA"/>
</dbReference>
<dbReference type="Gene3D" id="1.10.260.40">
    <property type="entry name" value="lambda repressor-like DNA-binding domains"/>
    <property type="match status" value="1"/>
</dbReference>
<dbReference type="InterPro" id="IPR001387">
    <property type="entry name" value="Cro/C1-type_HTH"/>
</dbReference>
<dbReference type="GO" id="GO:0003677">
    <property type="term" value="F:DNA binding"/>
    <property type="evidence" value="ECO:0007669"/>
    <property type="project" value="InterPro"/>
</dbReference>
<dbReference type="CDD" id="cd00093">
    <property type="entry name" value="HTH_XRE"/>
    <property type="match status" value="1"/>
</dbReference>
<reference evidence="2" key="1">
    <citation type="submission" date="2020-10" db="EMBL/GenBank/DDBJ databases">
        <authorList>
            <person name="Gilroy R."/>
        </authorList>
    </citation>
    <scope>NUCLEOTIDE SEQUENCE</scope>
    <source>
        <strain evidence="2">CHK184-20233</strain>
    </source>
</reference>
<dbReference type="Proteomes" id="UP000824232">
    <property type="component" value="Unassembled WGS sequence"/>
</dbReference>
<evidence type="ECO:0000313" key="3">
    <source>
        <dbReference type="Proteomes" id="UP000824232"/>
    </source>
</evidence>
<comment type="caution">
    <text evidence="2">The sequence shown here is derived from an EMBL/GenBank/DDBJ whole genome shotgun (WGS) entry which is preliminary data.</text>
</comment>
<evidence type="ECO:0000259" key="1">
    <source>
        <dbReference type="PROSITE" id="PS50943"/>
    </source>
</evidence>
<feature type="domain" description="HTH cro/C1-type" evidence="1">
    <location>
        <begin position="2"/>
        <end position="45"/>
    </location>
</feature>
<organism evidence="2 3">
    <name type="scientific">Candidatus Onthousia excrementipullorum</name>
    <dbReference type="NCBI Taxonomy" id="2840884"/>
    <lineage>
        <taxon>Bacteria</taxon>
        <taxon>Bacillati</taxon>
        <taxon>Bacillota</taxon>
        <taxon>Bacilli</taxon>
        <taxon>Candidatus Onthousia</taxon>
    </lineage>
</organism>
<dbReference type="AlphaFoldDB" id="A0A9D1DTF6"/>
<gene>
    <name evidence="2" type="ORF">IAB38_01360</name>
</gene>
<evidence type="ECO:0000313" key="2">
    <source>
        <dbReference type="EMBL" id="HIR58676.1"/>
    </source>
</evidence>
<proteinExistence type="predicted"/>
<sequence length="95" mass="10829">MQTKLAIDLNLTQEAISSYETERVTPSADILIKLADYFNTNIDYLLCRTNYDLPISDIKPTNINEEQFQLLNKINKLSETDIAKVEGYIDGLNSK</sequence>
<reference evidence="2" key="2">
    <citation type="journal article" date="2021" name="PeerJ">
        <title>Extensive microbial diversity within the chicken gut microbiome revealed by metagenomics and culture.</title>
        <authorList>
            <person name="Gilroy R."/>
            <person name="Ravi A."/>
            <person name="Getino M."/>
            <person name="Pursley I."/>
            <person name="Horton D.L."/>
            <person name="Alikhan N.F."/>
            <person name="Baker D."/>
            <person name="Gharbi K."/>
            <person name="Hall N."/>
            <person name="Watson M."/>
            <person name="Adriaenssens E.M."/>
            <person name="Foster-Nyarko E."/>
            <person name="Jarju S."/>
            <person name="Secka A."/>
            <person name="Antonio M."/>
            <person name="Oren A."/>
            <person name="Chaudhuri R.R."/>
            <person name="La Ragione R."/>
            <person name="Hildebrand F."/>
            <person name="Pallen M.J."/>
        </authorList>
    </citation>
    <scope>NUCLEOTIDE SEQUENCE</scope>
    <source>
        <strain evidence="2">CHK184-20233</strain>
    </source>
</reference>